<protein>
    <recommendedName>
        <fullName evidence="5">F-box domain-containing protein</fullName>
    </recommendedName>
</protein>
<evidence type="ECO:0000259" key="1">
    <source>
        <dbReference type="Pfam" id="PF00646"/>
    </source>
</evidence>
<dbReference type="NCBIfam" id="TIGR01640">
    <property type="entry name" value="F_box_assoc_1"/>
    <property type="match status" value="1"/>
</dbReference>
<dbReference type="InterPro" id="IPR017451">
    <property type="entry name" value="F-box-assoc_interact_dom"/>
</dbReference>
<dbReference type="Pfam" id="PF08268">
    <property type="entry name" value="FBA_3"/>
    <property type="match status" value="1"/>
</dbReference>
<feature type="domain" description="F-box" evidence="1">
    <location>
        <begin position="410"/>
        <end position="441"/>
    </location>
</feature>
<name>A0AAD8TX65_LOLMU</name>
<dbReference type="AlphaFoldDB" id="A0AAD8TX65"/>
<dbReference type="InterPro" id="IPR036047">
    <property type="entry name" value="F-box-like_dom_sf"/>
</dbReference>
<dbReference type="EMBL" id="JAUUTY010000001">
    <property type="protein sequence ID" value="KAK1693818.1"/>
    <property type="molecule type" value="Genomic_DNA"/>
</dbReference>
<evidence type="ECO:0000313" key="3">
    <source>
        <dbReference type="EMBL" id="KAK1693818.1"/>
    </source>
</evidence>
<gene>
    <name evidence="3" type="ORF">QYE76_010515</name>
</gene>
<accession>A0AAD8TX65</accession>
<dbReference type="PANTHER" id="PTHR31672:SF13">
    <property type="entry name" value="F-BOX PROTEIN CPR30-LIKE"/>
    <property type="match status" value="1"/>
</dbReference>
<reference evidence="3" key="1">
    <citation type="submission" date="2023-07" db="EMBL/GenBank/DDBJ databases">
        <title>A chromosome-level genome assembly of Lolium multiflorum.</title>
        <authorList>
            <person name="Chen Y."/>
            <person name="Copetti D."/>
            <person name="Kolliker R."/>
            <person name="Studer B."/>
        </authorList>
    </citation>
    <scope>NUCLEOTIDE SEQUENCE</scope>
    <source>
        <strain evidence="3">02402/16</strain>
        <tissue evidence="3">Leaf</tissue>
    </source>
</reference>
<dbReference type="SUPFAM" id="SSF81383">
    <property type="entry name" value="F-box domain"/>
    <property type="match status" value="1"/>
</dbReference>
<organism evidence="3 4">
    <name type="scientific">Lolium multiflorum</name>
    <name type="common">Italian ryegrass</name>
    <name type="synonym">Lolium perenne subsp. multiflorum</name>
    <dbReference type="NCBI Taxonomy" id="4521"/>
    <lineage>
        <taxon>Eukaryota</taxon>
        <taxon>Viridiplantae</taxon>
        <taxon>Streptophyta</taxon>
        <taxon>Embryophyta</taxon>
        <taxon>Tracheophyta</taxon>
        <taxon>Spermatophyta</taxon>
        <taxon>Magnoliopsida</taxon>
        <taxon>Liliopsida</taxon>
        <taxon>Poales</taxon>
        <taxon>Poaceae</taxon>
        <taxon>BOP clade</taxon>
        <taxon>Pooideae</taxon>
        <taxon>Poodae</taxon>
        <taxon>Poeae</taxon>
        <taxon>Poeae Chloroplast Group 2 (Poeae type)</taxon>
        <taxon>Loliodinae</taxon>
        <taxon>Loliinae</taxon>
        <taxon>Lolium</taxon>
    </lineage>
</organism>
<evidence type="ECO:0008006" key="5">
    <source>
        <dbReference type="Google" id="ProtNLM"/>
    </source>
</evidence>
<dbReference type="Pfam" id="PF00646">
    <property type="entry name" value="F-box"/>
    <property type="match status" value="1"/>
</dbReference>
<dbReference type="InterPro" id="IPR001810">
    <property type="entry name" value="F-box_dom"/>
</dbReference>
<feature type="domain" description="F-box associated beta-propeller type 3" evidence="2">
    <location>
        <begin position="100"/>
        <end position="283"/>
    </location>
</feature>
<dbReference type="InterPro" id="IPR013187">
    <property type="entry name" value="F-box-assoc_dom_typ3"/>
</dbReference>
<evidence type="ECO:0000313" key="4">
    <source>
        <dbReference type="Proteomes" id="UP001231189"/>
    </source>
</evidence>
<evidence type="ECO:0000259" key="2">
    <source>
        <dbReference type="Pfam" id="PF08268"/>
    </source>
</evidence>
<comment type="caution">
    <text evidence="3">The sequence shown here is derived from an EMBL/GenBank/DDBJ whole genome shotgun (WGS) entry which is preliminary data.</text>
</comment>
<proteinExistence type="predicted"/>
<dbReference type="PANTHER" id="PTHR31672">
    <property type="entry name" value="BNACNNG10540D PROTEIN"/>
    <property type="match status" value="1"/>
</dbReference>
<sequence length="455" mass="51203">MMCRCGGGHLGAAAGQRAKSALRCRCLSHAWAARLSSDHFADRHFRLANRHGGPRILLLHVRGSPGPKEHMWSPDHPAGRKLMDIPRNLTFDPRKPGNRVPRLVTQHCRGLIVLDATAVGIQYVYNPSTGRMSPLPEGRPTGCSSPSESKEKYASLGLGYDEQTARHIVVRICYRGWDANKLPLLPRCEIYVVNSSMETGLWRPTRSDRPPAGWVNQHGTSVFARGHVYWLGQPRLKSPPQEMFIVSFSLLNETFDVVPPPPALDLGSKGLLTVLDGHPCLFCNMWPSYEVYLLREADEWDLRYRIDTSPSRVGKLLPYMVGLQPIASIDDGHRIVLIQPRYPWCCATSFRLCAYAPAAGETRSLLQADSNDGSNGLLAHKTMALGHAAFYEESILPTGQRHENIIFAMSLVLRRLPECTLLKIMCVCKTWRAIIQSDRFAHKRRLMCWHDFIHF</sequence>
<dbReference type="InterPro" id="IPR050796">
    <property type="entry name" value="SCF_F-box_component"/>
</dbReference>
<keyword evidence="4" id="KW-1185">Reference proteome</keyword>
<dbReference type="Proteomes" id="UP001231189">
    <property type="component" value="Unassembled WGS sequence"/>
</dbReference>